<evidence type="ECO:0000313" key="2">
    <source>
        <dbReference type="Proteomes" id="UP000008385"/>
    </source>
</evidence>
<gene>
    <name evidence="1" type="ordered locus">Rta_29970</name>
</gene>
<dbReference type="EMBL" id="CP000245">
    <property type="protein sequence ID" value="AEG94101.1"/>
    <property type="molecule type" value="Genomic_DNA"/>
</dbReference>
<protein>
    <submittedName>
        <fullName evidence="1">Uncharacterized protein</fullName>
    </submittedName>
</protein>
<reference evidence="1 2" key="2">
    <citation type="journal article" date="2011" name="PLoS ONE">
        <title>The Cyst-Dividing Bacterium Ramlibacter tataouinensis TTB310 Genome Reveals a Well-Stocked Toolbox for Adaptation to a Desert Environment.</title>
        <authorList>
            <person name="De Luca G."/>
            <person name="Barakat M."/>
            <person name="Ortet P."/>
            <person name="Fochesato S."/>
            <person name="Jourlin-Castelli C."/>
            <person name="Ansaldi M."/>
            <person name="Py B."/>
            <person name="Fichant G."/>
            <person name="Coutinho P.M."/>
            <person name="Voulhoux R."/>
            <person name="Bastien O."/>
            <person name="Marechal E."/>
            <person name="Henrissat B."/>
            <person name="Quentin Y."/>
            <person name="Noirot P."/>
            <person name="Filloux A."/>
            <person name="Mejean V."/>
            <person name="Dubow M.S."/>
            <person name="Barras F."/>
            <person name="Barbe V."/>
            <person name="Weissenbach J."/>
            <person name="Mihalcescu I."/>
            <person name="Vermeglio A."/>
            <person name="Achouak W."/>
            <person name="Heulin T."/>
        </authorList>
    </citation>
    <scope>NUCLEOTIDE SEQUENCE [LARGE SCALE GENOMIC DNA]</scope>
    <source>
        <strain evidence="2">ATCC BAA-407 / DSM 14655 / LMG 21543 / TTB310</strain>
    </source>
</reference>
<dbReference type="STRING" id="365046.Rta_29970"/>
<evidence type="ECO:0000313" key="1">
    <source>
        <dbReference type="EMBL" id="AEG94101.1"/>
    </source>
</evidence>
<proteinExistence type="predicted"/>
<dbReference type="InterPro" id="IPR013394">
    <property type="entry name" value="T3SS_HrpB1/HrpK"/>
</dbReference>
<sequence length="140" mass="15015">MTAMQTFDTPPLPSDAPSLPDEVFDALVGVLSVAPQDTASDDVLVSLQALQAARPHLPELSIALAQRHLLAKDLVSARDVLESADRRAPRQPLVGALLAFTLHALKDPTWRLRAFEVEGAPCDDLSELLLATLRDPASSC</sequence>
<dbReference type="KEGG" id="rta:Rta_29970"/>
<dbReference type="Pfam" id="PF09613">
    <property type="entry name" value="HrpB1_HrpK"/>
    <property type="match status" value="1"/>
</dbReference>
<dbReference type="AlphaFoldDB" id="F5XVZ8"/>
<dbReference type="Proteomes" id="UP000008385">
    <property type="component" value="Chromosome"/>
</dbReference>
<organism evidence="1 2">
    <name type="scientific">Ramlibacter tataouinensis (strain ATCC BAA-407 / DSM 14655 / LMG 21543 / TTB310)</name>
    <dbReference type="NCBI Taxonomy" id="365046"/>
    <lineage>
        <taxon>Bacteria</taxon>
        <taxon>Pseudomonadati</taxon>
        <taxon>Pseudomonadota</taxon>
        <taxon>Betaproteobacteria</taxon>
        <taxon>Burkholderiales</taxon>
        <taxon>Comamonadaceae</taxon>
        <taxon>Ramlibacter</taxon>
    </lineage>
</organism>
<keyword evidence="2" id="KW-1185">Reference proteome</keyword>
<reference evidence="2" key="1">
    <citation type="submission" date="2006-01" db="EMBL/GenBank/DDBJ databases">
        <title>Genome of the cyst-dividing bacterium Ramlibacter tataouinensis.</title>
        <authorList>
            <person name="Barakat M."/>
            <person name="Ortet P."/>
            <person name="De Luca G."/>
            <person name="Jourlin-Castelli C."/>
            <person name="Ansaldi M."/>
            <person name="Py B."/>
            <person name="Fichant G."/>
            <person name="Coutinho P."/>
            <person name="Voulhoux R."/>
            <person name="Bastien O."/>
            <person name="Roy S."/>
            <person name="Marechal E."/>
            <person name="Henrissat B."/>
            <person name="Quentin Y."/>
            <person name="Noirot P."/>
            <person name="Filloux A."/>
            <person name="Mejean V."/>
            <person name="DuBow M."/>
            <person name="Barras F."/>
            <person name="Heulin T."/>
        </authorList>
    </citation>
    <scope>NUCLEOTIDE SEQUENCE [LARGE SCALE GENOMIC DNA]</scope>
    <source>
        <strain evidence="2">ATCC BAA-407 / DSM 14655 / LMG 21543 / TTB310</strain>
    </source>
</reference>
<dbReference type="HOGENOM" id="CLU_1833578_0_0_4"/>
<accession>F5XVZ8</accession>
<name>F5XVZ8_RAMTT</name>